<sequence length="136" mass="14224">MSATVRLPLPDSLAARLRAGDAAALARLADATYGRALAVARPLTPDEASAERAVLDAYVALWFARREAPTDDARLDAWVLAAVGRVATRPPVPSRRSSGLAATVRRRLDALCAWAASLRGRRAPAAPTARGCAGLA</sequence>
<dbReference type="Proteomes" id="UP001161325">
    <property type="component" value="Unassembled WGS sequence"/>
</dbReference>
<evidence type="ECO:0008006" key="3">
    <source>
        <dbReference type="Google" id="ProtNLM"/>
    </source>
</evidence>
<name>A0AA37QJM2_9BACT</name>
<dbReference type="GO" id="GO:0003700">
    <property type="term" value="F:DNA-binding transcription factor activity"/>
    <property type="evidence" value="ECO:0007669"/>
    <property type="project" value="InterPro"/>
</dbReference>
<evidence type="ECO:0000313" key="2">
    <source>
        <dbReference type="Proteomes" id="UP001161325"/>
    </source>
</evidence>
<dbReference type="SUPFAM" id="SSF88946">
    <property type="entry name" value="Sigma2 domain of RNA polymerase sigma factors"/>
    <property type="match status" value="1"/>
</dbReference>
<organism evidence="1 2">
    <name type="scientific">Roseisolibacter agri</name>
    <dbReference type="NCBI Taxonomy" id="2014610"/>
    <lineage>
        <taxon>Bacteria</taxon>
        <taxon>Pseudomonadati</taxon>
        <taxon>Gemmatimonadota</taxon>
        <taxon>Gemmatimonadia</taxon>
        <taxon>Gemmatimonadales</taxon>
        <taxon>Gemmatimonadaceae</taxon>
        <taxon>Roseisolibacter</taxon>
    </lineage>
</organism>
<reference evidence="1" key="1">
    <citation type="submission" date="2022-08" db="EMBL/GenBank/DDBJ databases">
        <title>Draft genome sequencing of Roseisolibacter agri AW1220.</title>
        <authorList>
            <person name="Tobiishi Y."/>
            <person name="Tonouchi A."/>
        </authorList>
    </citation>
    <scope>NUCLEOTIDE SEQUENCE</scope>
    <source>
        <strain evidence="1">AW1220</strain>
    </source>
</reference>
<accession>A0AA37QJM2</accession>
<dbReference type="InterPro" id="IPR013325">
    <property type="entry name" value="RNA_pol_sigma_r2"/>
</dbReference>
<gene>
    <name evidence="1" type="ORF">rosag_35360</name>
</gene>
<evidence type="ECO:0000313" key="1">
    <source>
        <dbReference type="EMBL" id="GLC27023.1"/>
    </source>
</evidence>
<comment type="caution">
    <text evidence="1">The sequence shown here is derived from an EMBL/GenBank/DDBJ whole genome shotgun (WGS) entry which is preliminary data.</text>
</comment>
<keyword evidence="2" id="KW-1185">Reference proteome</keyword>
<proteinExistence type="predicted"/>
<dbReference type="RefSeq" id="WP_284351471.1">
    <property type="nucleotide sequence ID" value="NZ_BRXS01000005.1"/>
</dbReference>
<dbReference type="GO" id="GO:0006352">
    <property type="term" value="P:DNA-templated transcription initiation"/>
    <property type="evidence" value="ECO:0007669"/>
    <property type="project" value="InterPro"/>
</dbReference>
<dbReference type="EMBL" id="BRXS01000005">
    <property type="protein sequence ID" value="GLC27023.1"/>
    <property type="molecule type" value="Genomic_DNA"/>
</dbReference>
<dbReference type="Gene3D" id="1.10.1740.10">
    <property type="match status" value="1"/>
</dbReference>
<dbReference type="AlphaFoldDB" id="A0AA37QJM2"/>
<protein>
    <recommendedName>
        <fullName evidence="3">RNA polymerase sigma-70 region 2 domain-containing protein</fullName>
    </recommendedName>
</protein>